<protein>
    <submittedName>
        <fullName evidence="2">Uncharacterized protein</fullName>
    </submittedName>
</protein>
<keyword evidence="3" id="KW-1185">Reference proteome</keyword>
<proteinExistence type="predicted"/>
<dbReference type="RefSeq" id="WP_188641951.1">
    <property type="nucleotide sequence ID" value="NZ_BMID01000001.1"/>
</dbReference>
<dbReference type="Proteomes" id="UP000603317">
    <property type="component" value="Unassembled WGS sequence"/>
</dbReference>
<organism evidence="2 3">
    <name type="scientific">Blastomonas marina</name>
    <dbReference type="NCBI Taxonomy" id="1867408"/>
    <lineage>
        <taxon>Bacteria</taxon>
        <taxon>Pseudomonadati</taxon>
        <taxon>Pseudomonadota</taxon>
        <taxon>Alphaproteobacteria</taxon>
        <taxon>Sphingomonadales</taxon>
        <taxon>Sphingomonadaceae</taxon>
        <taxon>Blastomonas</taxon>
    </lineage>
</organism>
<keyword evidence="1" id="KW-0812">Transmembrane</keyword>
<reference evidence="3" key="1">
    <citation type="journal article" date="2019" name="Int. J. Syst. Evol. Microbiol.">
        <title>The Global Catalogue of Microorganisms (GCM) 10K type strain sequencing project: providing services to taxonomists for standard genome sequencing and annotation.</title>
        <authorList>
            <consortium name="The Broad Institute Genomics Platform"/>
            <consortium name="The Broad Institute Genome Sequencing Center for Infectious Disease"/>
            <person name="Wu L."/>
            <person name="Ma J."/>
        </authorList>
    </citation>
    <scope>NUCLEOTIDE SEQUENCE [LARGE SCALE GENOMIC DNA]</scope>
    <source>
        <strain evidence="3">CGMCC 1.15297</strain>
    </source>
</reference>
<dbReference type="EMBL" id="BMID01000001">
    <property type="protein sequence ID" value="GGA04994.1"/>
    <property type="molecule type" value="Genomic_DNA"/>
</dbReference>
<evidence type="ECO:0000313" key="2">
    <source>
        <dbReference type="EMBL" id="GGA04994.1"/>
    </source>
</evidence>
<evidence type="ECO:0000256" key="1">
    <source>
        <dbReference type="SAM" id="Phobius"/>
    </source>
</evidence>
<gene>
    <name evidence="2" type="ORF">GCM10010923_13240</name>
</gene>
<comment type="caution">
    <text evidence="2">The sequence shown here is derived from an EMBL/GenBank/DDBJ whole genome shotgun (WGS) entry which is preliminary data.</text>
</comment>
<evidence type="ECO:0000313" key="3">
    <source>
        <dbReference type="Proteomes" id="UP000603317"/>
    </source>
</evidence>
<name>A0ABQ1FC28_9SPHN</name>
<sequence>MTDRDPKDPRHQDHDLLPDAKAEISGMAKQGMQHPSTKPVLLGAAAGAVAGAILPVIGPVVGGLAGAGIMLYKRLRP</sequence>
<keyword evidence="1" id="KW-0472">Membrane</keyword>
<keyword evidence="1" id="KW-1133">Transmembrane helix</keyword>
<feature type="transmembrane region" description="Helical" evidence="1">
    <location>
        <begin position="40"/>
        <end position="72"/>
    </location>
</feature>
<accession>A0ABQ1FC28</accession>